<evidence type="ECO:0000313" key="7">
    <source>
        <dbReference type="EMBL" id="MFD2799461.1"/>
    </source>
</evidence>
<feature type="signal peptide" evidence="5">
    <location>
        <begin position="1"/>
        <end position="27"/>
    </location>
</feature>
<comment type="caution">
    <text evidence="7">The sequence shown here is derived from an EMBL/GenBank/DDBJ whole genome shotgun (WGS) entry which is preliminary data.</text>
</comment>
<dbReference type="Gene3D" id="3.40.50.1820">
    <property type="entry name" value="alpha/beta hydrolase"/>
    <property type="match status" value="1"/>
</dbReference>
<dbReference type="RefSeq" id="WP_377385475.1">
    <property type="nucleotide sequence ID" value="NZ_JBHSAN010000006.1"/>
</dbReference>
<feature type="domain" description="Peptidase S33 tripeptidyl aminopeptidase-like C-terminal" evidence="6">
    <location>
        <begin position="423"/>
        <end position="521"/>
    </location>
</feature>
<name>A0ABW5W8A4_9PSEU</name>
<dbReference type="InterPro" id="IPR051601">
    <property type="entry name" value="Serine_prot/Carboxylest_S33"/>
</dbReference>
<dbReference type="EMBL" id="JBHUOF010000007">
    <property type="protein sequence ID" value="MFD2799461.1"/>
    <property type="molecule type" value="Genomic_DNA"/>
</dbReference>
<evidence type="ECO:0000256" key="4">
    <source>
        <dbReference type="SAM" id="MobiDB-lite"/>
    </source>
</evidence>
<dbReference type="Proteomes" id="UP001597478">
    <property type="component" value="Unassembled WGS sequence"/>
</dbReference>
<proteinExistence type="inferred from homology"/>
<dbReference type="SUPFAM" id="SSF53474">
    <property type="entry name" value="alpha/beta-Hydrolases"/>
    <property type="match status" value="1"/>
</dbReference>
<organism evidence="7 8">
    <name type="scientific">Prauserella oleivorans</name>
    <dbReference type="NCBI Taxonomy" id="1478153"/>
    <lineage>
        <taxon>Bacteria</taxon>
        <taxon>Bacillati</taxon>
        <taxon>Actinomycetota</taxon>
        <taxon>Actinomycetes</taxon>
        <taxon>Pseudonocardiales</taxon>
        <taxon>Pseudonocardiaceae</taxon>
        <taxon>Prauserella</taxon>
    </lineage>
</organism>
<keyword evidence="2 5" id="KW-0732">Signal</keyword>
<gene>
    <name evidence="7" type="ORF">ACFS2C_08655</name>
</gene>
<keyword evidence="3 7" id="KW-0378">Hydrolase</keyword>
<dbReference type="PANTHER" id="PTHR43248">
    <property type="entry name" value="2-SUCCINYL-6-HYDROXY-2,4-CYCLOHEXADIENE-1-CARBOXYLATE SYNTHASE"/>
    <property type="match status" value="1"/>
</dbReference>
<dbReference type="GO" id="GO:0016787">
    <property type="term" value="F:hydrolase activity"/>
    <property type="evidence" value="ECO:0007669"/>
    <property type="project" value="UniProtKB-KW"/>
</dbReference>
<accession>A0ABW5W8A4</accession>
<sequence>MRTHQLPRRGRVRFLTLAALVPILLLAACTAGPSTRPAVVENDGPAPTGRPGGPSREVPLPRLEQPRGASIEWSDCGDETRQRLGDGAARAGLSYSCARLTTTLDAPGLPARGLTRIAVLKAGDGPIPLVVVNDIDGEPGTLHAARLAAELPPELLETFSLVGMDRRGTGDSDAVRCIPSDVRTTLLGHDPADGVGPLLDAARTAGQQCAINLEDEQGAFDSWRTAGDLDELREQLGLSRLNALGHGEGSRVVAIYGARYPGRVGRVVLDGMPDPSTDHASVLDGVAGGAEATLDAFGADCAQRGCPLGPDARGAVSALAEQLDRRPATSAEGYRITRAAALRGILAGLSERHRWPELADAIAAARTGDPEGLMAFLRPHLVEDQLQAARLDGTIATRCNDTPARLPGDQLSARTRELATKHPLFGGVVAQELVWCNPWPSRGDDPPAIGADGTPPMVVISTATDPVTPEQGTIRAAERMPSAVRVAWQGAGHHAFGSACVAEAVRAFLVDGEVPEDGTLCPA</sequence>
<dbReference type="PROSITE" id="PS51257">
    <property type="entry name" value="PROKAR_LIPOPROTEIN"/>
    <property type="match status" value="1"/>
</dbReference>
<dbReference type="InterPro" id="IPR029058">
    <property type="entry name" value="AB_hydrolase_fold"/>
</dbReference>
<dbReference type="Pfam" id="PF08386">
    <property type="entry name" value="Abhydrolase_4"/>
    <property type="match status" value="1"/>
</dbReference>
<evidence type="ECO:0000256" key="2">
    <source>
        <dbReference type="ARBA" id="ARBA00022729"/>
    </source>
</evidence>
<evidence type="ECO:0000313" key="8">
    <source>
        <dbReference type="Proteomes" id="UP001597478"/>
    </source>
</evidence>
<evidence type="ECO:0000259" key="6">
    <source>
        <dbReference type="Pfam" id="PF08386"/>
    </source>
</evidence>
<evidence type="ECO:0000256" key="1">
    <source>
        <dbReference type="ARBA" id="ARBA00010088"/>
    </source>
</evidence>
<evidence type="ECO:0000256" key="5">
    <source>
        <dbReference type="SAM" id="SignalP"/>
    </source>
</evidence>
<evidence type="ECO:0000256" key="3">
    <source>
        <dbReference type="ARBA" id="ARBA00022801"/>
    </source>
</evidence>
<feature type="region of interest" description="Disordered" evidence="4">
    <location>
        <begin position="35"/>
        <end position="78"/>
    </location>
</feature>
<protein>
    <submittedName>
        <fullName evidence="7">Alpha/beta hydrolase</fullName>
    </submittedName>
</protein>
<dbReference type="PANTHER" id="PTHR43248:SF29">
    <property type="entry name" value="TRIPEPTIDYL AMINOPEPTIDASE"/>
    <property type="match status" value="1"/>
</dbReference>
<keyword evidence="8" id="KW-1185">Reference proteome</keyword>
<dbReference type="InterPro" id="IPR013595">
    <property type="entry name" value="Pept_S33_TAP-like_C"/>
</dbReference>
<reference evidence="8" key="1">
    <citation type="journal article" date="2019" name="Int. J. Syst. Evol. Microbiol.">
        <title>The Global Catalogue of Microorganisms (GCM) 10K type strain sequencing project: providing services to taxonomists for standard genome sequencing and annotation.</title>
        <authorList>
            <consortium name="The Broad Institute Genomics Platform"/>
            <consortium name="The Broad Institute Genome Sequencing Center for Infectious Disease"/>
            <person name="Wu L."/>
            <person name="Ma J."/>
        </authorList>
    </citation>
    <scope>NUCLEOTIDE SEQUENCE [LARGE SCALE GENOMIC DNA]</scope>
    <source>
        <strain evidence="8">IBRC-M 10906</strain>
    </source>
</reference>
<comment type="similarity">
    <text evidence="1">Belongs to the peptidase S33 family.</text>
</comment>
<feature type="chain" id="PRO_5046401548" evidence="5">
    <location>
        <begin position="28"/>
        <end position="523"/>
    </location>
</feature>